<protein>
    <submittedName>
        <fullName evidence="1">Uncharacterized protein</fullName>
    </submittedName>
</protein>
<evidence type="ECO:0000313" key="2">
    <source>
        <dbReference type="Proteomes" id="UP001292094"/>
    </source>
</evidence>
<dbReference type="AlphaFoldDB" id="A0AAE1PUK8"/>
<sequence length="132" mass="14111">MQQHCLIFINEDLCQVSQEKKRSQLPLLRQAREDGKIAFYKHTKLIIKDRSNNYEQQLSSVAVMGGAAARADDVAVVAARFTRSSHAGSVGLELSVSACGGREEVVLPAAPTDVAGAVSATDDSDVAMLVLP</sequence>
<keyword evidence="2" id="KW-1185">Reference proteome</keyword>
<evidence type="ECO:0000313" key="1">
    <source>
        <dbReference type="EMBL" id="KAK4313267.1"/>
    </source>
</evidence>
<gene>
    <name evidence="1" type="ORF">Pmani_015383</name>
</gene>
<proteinExistence type="predicted"/>
<name>A0AAE1PUK8_9EUCA</name>
<dbReference type="EMBL" id="JAWZYT010001334">
    <property type="protein sequence ID" value="KAK4313267.1"/>
    <property type="molecule type" value="Genomic_DNA"/>
</dbReference>
<organism evidence="1 2">
    <name type="scientific">Petrolisthes manimaculis</name>
    <dbReference type="NCBI Taxonomy" id="1843537"/>
    <lineage>
        <taxon>Eukaryota</taxon>
        <taxon>Metazoa</taxon>
        <taxon>Ecdysozoa</taxon>
        <taxon>Arthropoda</taxon>
        <taxon>Crustacea</taxon>
        <taxon>Multicrustacea</taxon>
        <taxon>Malacostraca</taxon>
        <taxon>Eumalacostraca</taxon>
        <taxon>Eucarida</taxon>
        <taxon>Decapoda</taxon>
        <taxon>Pleocyemata</taxon>
        <taxon>Anomura</taxon>
        <taxon>Galatheoidea</taxon>
        <taxon>Porcellanidae</taxon>
        <taxon>Petrolisthes</taxon>
    </lineage>
</organism>
<dbReference type="Proteomes" id="UP001292094">
    <property type="component" value="Unassembled WGS sequence"/>
</dbReference>
<accession>A0AAE1PUK8</accession>
<reference evidence="1" key="1">
    <citation type="submission" date="2023-11" db="EMBL/GenBank/DDBJ databases">
        <title>Genome assemblies of two species of porcelain crab, Petrolisthes cinctipes and Petrolisthes manimaculis (Anomura: Porcellanidae).</title>
        <authorList>
            <person name="Angst P."/>
        </authorList>
    </citation>
    <scope>NUCLEOTIDE SEQUENCE</scope>
    <source>
        <strain evidence="1">PB745_02</strain>
        <tissue evidence="1">Gill</tissue>
    </source>
</reference>
<comment type="caution">
    <text evidence="1">The sequence shown here is derived from an EMBL/GenBank/DDBJ whole genome shotgun (WGS) entry which is preliminary data.</text>
</comment>